<name>A0ABP9FMF0_9SPHI</name>
<protein>
    <submittedName>
        <fullName evidence="1">Uncharacterized protein</fullName>
    </submittedName>
</protein>
<dbReference type="EMBL" id="BAABJI010000001">
    <property type="protein sequence ID" value="GAA4907168.1"/>
    <property type="molecule type" value="Genomic_DNA"/>
</dbReference>
<accession>A0ABP9FMF0</accession>
<gene>
    <name evidence="1" type="ORF">GCM10023313_07470</name>
</gene>
<sequence>MITINQYLKLIENFLKQHHQINTVITSNEADFTAYDNVVYPVAHIDYVTQRINGANVSHQFEIIIGDLFDPNIPETEFEIYSDCNLIADDVVTYFANQFDTGYEVDENVSVQKFTDANVDRVAGCVFVLTFNQFREANACIIPTNDNTRPFGEQFNQEF</sequence>
<evidence type="ECO:0000313" key="1">
    <source>
        <dbReference type="EMBL" id="GAA4907168.1"/>
    </source>
</evidence>
<evidence type="ECO:0000313" key="2">
    <source>
        <dbReference type="Proteomes" id="UP001501436"/>
    </source>
</evidence>
<reference evidence="2" key="1">
    <citation type="journal article" date="2019" name="Int. J. Syst. Evol. Microbiol.">
        <title>The Global Catalogue of Microorganisms (GCM) 10K type strain sequencing project: providing services to taxonomists for standard genome sequencing and annotation.</title>
        <authorList>
            <consortium name="The Broad Institute Genomics Platform"/>
            <consortium name="The Broad Institute Genome Sequencing Center for Infectious Disease"/>
            <person name="Wu L."/>
            <person name="Ma J."/>
        </authorList>
    </citation>
    <scope>NUCLEOTIDE SEQUENCE [LARGE SCALE GENOMIC DNA]</scope>
    <source>
        <strain evidence="2">JCM 18283</strain>
    </source>
</reference>
<proteinExistence type="predicted"/>
<dbReference type="Proteomes" id="UP001501436">
    <property type="component" value="Unassembled WGS sequence"/>
</dbReference>
<comment type="caution">
    <text evidence="1">The sequence shown here is derived from an EMBL/GenBank/DDBJ whole genome shotgun (WGS) entry which is preliminary data.</text>
</comment>
<keyword evidence="2" id="KW-1185">Reference proteome</keyword>
<dbReference type="RefSeq" id="WP_345329568.1">
    <property type="nucleotide sequence ID" value="NZ_BAABJI010000001.1"/>
</dbReference>
<organism evidence="1 2">
    <name type="scientific">Mucilaginibacter defluvii</name>
    <dbReference type="NCBI Taxonomy" id="1196019"/>
    <lineage>
        <taxon>Bacteria</taxon>
        <taxon>Pseudomonadati</taxon>
        <taxon>Bacteroidota</taxon>
        <taxon>Sphingobacteriia</taxon>
        <taxon>Sphingobacteriales</taxon>
        <taxon>Sphingobacteriaceae</taxon>
        <taxon>Mucilaginibacter</taxon>
    </lineage>
</organism>